<feature type="signal peptide" evidence="2">
    <location>
        <begin position="1"/>
        <end position="18"/>
    </location>
</feature>
<evidence type="ECO:0000259" key="3">
    <source>
        <dbReference type="Pfam" id="PF14016"/>
    </source>
</evidence>
<dbReference type="Proteomes" id="UP001202052">
    <property type="component" value="Unassembled WGS sequence"/>
</dbReference>
<gene>
    <name evidence="4" type="ORF">M4438_30265</name>
</gene>
<organism evidence="4 5">
    <name type="scientific">Streptomyces lavenduligriseus</name>
    <dbReference type="NCBI Taxonomy" id="67315"/>
    <lineage>
        <taxon>Bacteria</taxon>
        <taxon>Bacillati</taxon>
        <taxon>Actinomycetota</taxon>
        <taxon>Actinomycetes</taxon>
        <taxon>Kitasatosporales</taxon>
        <taxon>Streptomycetaceae</taxon>
        <taxon>Streptomyces</taxon>
    </lineage>
</organism>
<evidence type="ECO:0000256" key="1">
    <source>
        <dbReference type="SAM" id="MobiDB-lite"/>
    </source>
</evidence>
<feature type="region of interest" description="Disordered" evidence="1">
    <location>
        <begin position="201"/>
        <end position="222"/>
    </location>
</feature>
<accession>A0ABT0P423</accession>
<dbReference type="EMBL" id="JAMCCK010000047">
    <property type="protein sequence ID" value="MCL3997732.1"/>
    <property type="molecule type" value="Genomic_DNA"/>
</dbReference>
<feature type="domain" description="DUF4232" evidence="3">
    <location>
        <begin position="86"/>
        <end position="210"/>
    </location>
</feature>
<feature type="chain" id="PRO_5046309832" evidence="2">
    <location>
        <begin position="19"/>
        <end position="222"/>
    </location>
</feature>
<keyword evidence="5" id="KW-1185">Reference proteome</keyword>
<dbReference type="PROSITE" id="PS51257">
    <property type="entry name" value="PROKAR_LIPOPROTEIN"/>
    <property type="match status" value="1"/>
</dbReference>
<dbReference type="InterPro" id="IPR025326">
    <property type="entry name" value="DUF4232"/>
</dbReference>
<evidence type="ECO:0000256" key="2">
    <source>
        <dbReference type="SAM" id="SignalP"/>
    </source>
</evidence>
<feature type="compositionally biased region" description="Polar residues" evidence="1">
    <location>
        <begin position="63"/>
        <end position="72"/>
    </location>
</feature>
<evidence type="ECO:0000313" key="5">
    <source>
        <dbReference type="Proteomes" id="UP001202052"/>
    </source>
</evidence>
<reference evidence="4 5" key="1">
    <citation type="submission" date="2022-05" db="EMBL/GenBank/DDBJ databases">
        <title>Genome Resource of Streptomyces lavenduligriseus GA1-1, a Strain with Broad-Spectrum Antifungal Activity against Phytopathogenic Fungi.</title>
        <authorList>
            <person name="Qi D."/>
        </authorList>
    </citation>
    <scope>NUCLEOTIDE SEQUENCE [LARGE SCALE GENOMIC DNA]</scope>
    <source>
        <strain evidence="4 5">GA1-1</strain>
    </source>
</reference>
<protein>
    <submittedName>
        <fullName evidence="4">DUF4232 domain-containing protein</fullName>
    </submittedName>
</protein>
<dbReference type="Pfam" id="PF14016">
    <property type="entry name" value="DUF4232"/>
    <property type="match status" value="1"/>
</dbReference>
<name>A0ABT0P423_9ACTN</name>
<proteinExistence type="predicted"/>
<keyword evidence="2" id="KW-0732">Signal</keyword>
<sequence length="222" mass="21619">MRRRLLLPAALACCAVLAGCSGQDTDDSAGGDPPPVTTPSTGEPAEGRGAAGGTAGPVEPPTATASPGTAGSVSPGATAPGVPGRCHTSDLGVSVGTNRPGAGQSSFALVVTNSSRRTCTVHGFPGVAFVDAAGETVTPAPERATGEKPRTVTLAPGASAWSGLTYTNPALTGVTTVVPAGLRVTPPDETASLPVRWTGGAVSNTGKASVPVVSPFRPGDGD</sequence>
<dbReference type="RefSeq" id="WP_249492528.1">
    <property type="nucleotide sequence ID" value="NZ_JAMCCK010000047.1"/>
</dbReference>
<feature type="region of interest" description="Disordered" evidence="1">
    <location>
        <begin position="24"/>
        <end position="102"/>
    </location>
</feature>
<comment type="caution">
    <text evidence="4">The sequence shown here is derived from an EMBL/GenBank/DDBJ whole genome shotgun (WGS) entry which is preliminary data.</text>
</comment>
<evidence type="ECO:0000313" key="4">
    <source>
        <dbReference type="EMBL" id="MCL3997732.1"/>
    </source>
</evidence>